<dbReference type="AlphaFoldDB" id="A0A453S1U2"/>
<feature type="compositionally biased region" description="Polar residues" evidence="1">
    <location>
        <begin position="1"/>
        <end position="14"/>
    </location>
</feature>
<evidence type="ECO:0000313" key="3">
    <source>
        <dbReference type="Proteomes" id="UP000015105"/>
    </source>
</evidence>
<name>A0A453S1U2_AEGTS</name>
<reference evidence="2" key="4">
    <citation type="submission" date="2019-03" db="UniProtKB">
        <authorList>
            <consortium name="EnsemblPlants"/>
        </authorList>
    </citation>
    <scope>IDENTIFICATION</scope>
</reference>
<protein>
    <submittedName>
        <fullName evidence="2">Uncharacterized protein</fullName>
    </submittedName>
</protein>
<evidence type="ECO:0000256" key="1">
    <source>
        <dbReference type="SAM" id="MobiDB-lite"/>
    </source>
</evidence>
<accession>A0A453S1U2</accession>
<proteinExistence type="predicted"/>
<reference evidence="3" key="1">
    <citation type="journal article" date="2014" name="Science">
        <title>Ancient hybridizations among the ancestral genomes of bread wheat.</title>
        <authorList>
            <consortium name="International Wheat Genome Sequencing Consortium,"/>
            <person name="Marcussen T."/>
            <person name="Sandve S.R."/>
            <person name="Heier L."/>
            <person name="Spannagl M."/>
            <person name="Pfeifer M."/>
            <person name="Jakobsen K.S."/>
            <person name="Wulff B.B."/>
            <person name="Steuernagel B."/>
            <person name="Mayer K.F."/>
            <person name="Olsen O.A."/>
        </authorList>
    </citation>
    <scope>NUCLEOTIDE SEQUENCE [LARGE SCALE GENOMIC DNA]</scope>
    <source>
        <strain evidence="3">cv. AL8/78</strain>
    </source>
</reference>
<organism evidence="2 3">
    <name type="scientific">Aegilops tauschii subsp. strangulata</name>
    <name type="common">Goatgrass</name>
    <dbReference type="NCBI Taxonomy" id="200361"/>
    <lineage>
        <taxon>Eukaryota</taxon>
        <taxon>Viridiplantae</taxon>
        <taxon>Streptophyta</taxon>
        <taxon>Embryophyta</taxon>
        <taxon>Tracheophyta</taxon>
        <taxon>Spermatophyta</taxon>
        <taxon>Magnoliopsida</taxon>
        <taxon>Liliopsida</taxon>
        <taxon>Poales</taxon>
        <taxon>Poaceae</taxon>
        <taxon>BOP clade</taxon>
        <taxon>Pooideae</taxon>
        <taxon>Triticodae</taxon>
        <taxon>Triticeae</taxon>
        <taxon>Triticinae</taxon>
        <taxon>Aegilops</taxon>
    </lineage>
</organism>
<reference evidence="2" key="3">
    <citation type="journal article" date="2017" name="Nature">
        <title>Genome sequence of the progenitor of the wheat D genome Aegilops tauschii.</title>
        <authorList>
            <person name="Luo M.C."/>
            <person name="Gu Y.Q."/>
            <person name="Puiu D."/>
            <person name="Wang H."/>
            <person name="Twardziok S.O."/>
            <person name="Deal K.R."/>
            <person name="Huo N."/>
            <person name="Zhu T."/>
            <person name="Wang L."/>
            <person name="Wang Y."/>
            <person name="McGuire P.E."/>
            <person name="Liu S."/>
            <person name="Long H."/>
            <person name="Ramasamy R.K."/>
            <person name="Rodriguez J.C."/>
            <person name="Van S.L."/>
            <person name="Yuan L."/>
            <person name="Wang Z."/>
            <person name="Xia Z."/>
            <person name="Xiao L."/>
            <person name="Anderson O.D."/>
            <person name="Ouyang S."/>
            <person name="Liang Y."/>
            <person name="Zimin A.V."/>
            <person name="Pertea G."/>
            <person name="Qi P."/>
            <person name="Bennetzen J.L."/>
            <person name="Dai X."/>
            <person name="Dawson M.W."/>
            <person name="Muller H.G."/>
            <person name="Kugler K."/>
            <person name="Rivarola-Duarte L."/>
            <person name="Spannagl M."/>
            <person name="Mayer K.F.X."/>
            <person name="Lu F.H."/>
            <person name="Bevan M.W."/>
            <person name="Leroy P."/>
            <person name="Li P."/>
            <person name="You F.M."/>
            <person name="Sun Q."/>
            <person name="Liu Z."/>
            <person name="Lyons E."/>
            <person name="Wicker T."/>
            <person name="Salzberg S.L."/>
            <person name="Devos K.M."/>
            <person name="Dvorak J."/>
        </authorList>
    </citation>
    <scope>NUCLEOTIDE SEQUENCE [LARGE SCALE GENOMIC DNA]</scope>
    <source>
        <strain evidence="2">cv. AL8/78</strain>
    </source>
</reference>
<dbReference type="Proteomes" id="UP000015105">
    <property type="component" value="Chromosome 7D"/>
</dbReference>
<reference evidence="2" key="5">
    <citation type="journal article" date="2021" name="G3 (Bethesda)">
        <title>Aegilops tauschii genome assembly Aet v5.0 features greater sequence contiguity and improved annotation.</title>
        <authorList>
            <person name="Wang L."/>
            <person name="Zhu T."/>
            <person name="Rodriguez J.C."/>
            <person name="Deal K.R."/>
            <person name="Dubcovsky J."/>
            <person name="McGuire P.E."/>
            <person name="Lux T."/>
            <person name="Spannagl M."/>
            <person name="Mayer K.F.X."/>
            <person name="Baldrich P."/>
            <person name="Meyers B.C."/>
            <person name="Huo N."/>
            <person name="Gu Y.Q."/>
            <person name="Zhou H."/>
            <person name="Devos K.M."/>
            <person name="Bennetzen J.L."/>
            <person name="Unver T."/>
            <person name="Budak H."/>
            <person name="Gulick P.J."/>
            <person name="Galiba G."/>
            <person name="Kalapos B."/>
            <person name="Nelson D.R."/>
            <person name="Li P."/>
            <person name="You F.M."/>
            <person name="Luo M.C."/>
            <person name="Dvorak J."/>
        </authorList>
    </citation>
    <scope>NUCLEOTIDE SEQUENCE [LARGE SCALE GENOMIC DNA]</scope>
    <source>
        <strain evidence="2">cv. AL8/78</strain>
    </source>
</reference>
<sequence>SNQLARANLTTSKRGASRMPKEPRRSNNQRLLPIPTVGSARRQPPIMQEHTTKKGPTRENNSAGVNAPMLGGVGHLGNPQSRVHSTIIASTHQNDKTGMNYLSRGGVGNPISQQEKSTRIVSNNENNIGVNYLSRGGVGNPINTQDNSTRMVSNYENNTSMGLNVPSLGVIIRPQTPQGHGANVVSTPENNTTIDASIVGTANRAIHMARENPVAKTQPPIVNELMSSG</sequence>
<keyword evidence="3" id="KW-1185">Reference proteome</keyword>
<feature type="region of interest" description="Disordered" evidence="1">
    <location>
        <begin position="1"/>
        <end position="60"/>
    </location>
</feature>
<evidence type="ECO:0000313" key="2">
    <source>
        <dbReference type="EnsemblPlants" id="AET7Gv20795200.1"/>
    </source>
</evidence>
<dbReference type="EnsemblPlants" id="AET7Gv20795200.1">
    <property type="protein sequence ID" value="AET7Gv20795200.1"/>
    <property type="gene ID" value="AET7Gv20795200"/>
</dbReference>
<dbReference type="Gramene" id="AET7Gv20795200.1">
    <property type="protein sequence ID" value="AET7Gv20795200.1"/>
    <property type="gene ID" value="AET7Gv20795200"/>
</dbReference>
<reference evidence="3" key="2">
    <citation type="journal article" date="2017" name="Nat. Plants">
        <title>The Aegilops tauschii genome reveals multiple impacts of transposons.</title>
        <authorList>
            <person name="Zhao G."/>
            <person name="Zou C."/>
            <person name="Li K."/>
            <person name="Wang K."/>
            <person name="Li T."/>
            <person name="Gao L."/>
            <person name="Zhang X."/>
            <person name="Wang H."/>
            <person name="Yang Z."/>
            <person name="Liu X."/>
            <person name="Jiang W."/>
            <person name="Mao L."/>
            <person name="Kong X."/>
            <person name="Jiao Y."/>
            <person name="Jia J."/>
        </authorList>
    </citation>
    <scope>NUCLEOTIDE SEQUENCE [LARGE SCALE GENOMIC DNA]</scope>
    <source>
        <strain evidence="3">cv. AL8/78</strain>
    </source>
</reference>